<reference evidence="1" key="1">
    <citation type="journal article" date="2015" name="Nature">
        <title>Complex archaea that bridge the gap between prokaryotes and eukaryotes.</title>
        <authorList>
            <person name="Spang A."/>
            <person name="Saw J.H."/>
            <person name="Jorgensen S.L."/>
            <person name="Zaremba-Niedzwiedzka K."/>
            <person name="Martijn J."/>
            <person name="Lind A.E."/>
            <person name="van Eijk R."/>
            <person name="Schleper C."/>
            <person name="Guy L."/>
            <person name="Ettema T.J."/>
        </authorList>
    </citation>
    <scope>NUCLEOTIDE SEQUENCE</scope>
</reference>
<dbReference type="AlphaFoldDB" id="A0A0F9ALT2"/>
<accession>A0A0F9ALT2</accession>
<proteinExistence type="predicted"/>
<name>A0A0F9ALT2_9ZZZZ</name>
<feature type="non-terminal residue" evidence="1">
    <location>
        <position position="83"/>
    </location>
</feature>
<evidence type="ECO:0000313" key="1">
    <source>
        <dbReference type="EMBL" id="KKK99250.1"/>
    </source>
</evidence>
<comment type="caution">
    <text evidence="1">The sequence shown here is derived from an EMBL/GenBank/DDBJ whole genome shotgun (WGS) entry which is preliminary data.</text>
</comment>
<protein>
    <submittedName>
        <fullName evidence="1">Uncharacterized protein</fullName>
    </submittedName>
</protein>
<dbReference type="EMBL" id="LAZR01045283">
    <property type="protein sequence ID" value="KKK99250.1"/>
    <property type="molecule type" value="Genomic_DNA"/>
</dbReference>
<organism evidence="1">
    <name type="scientific">marine sediment metagenome</name>
    <dbReference type="NCBI Taxonomy" id="412755"/>
    <lineage>
        <taxon>unclassified sequences</taxon>
        <taxon>metagenomes</taxon>
        <taxon>ecological metagenomes</taxon>
    </lineage>
</organism>
<gene>
    <name evidence="1" type="ORF">LCGC14_2634660</name>
</gene>
<sequence>MKMATLFLSFAHKSLGLKGSVMDAKSALDLLGQWANGEFPMEAKRKLVKPLAPLSDLSGNQKDFLWSLASPSRVSAFAAALPV</sequence>